<dbReference type="InterPro" id="IPR039781">
    <property type="entry name" value="Rad21/Rec8-like"/>
</dbReference>
<protein>
    <submittedName>
        <fullName evidence="6">Similar to Saccharomyces cerevisiae YDL003W MCD1 Essential subunit of the cohesin complex required for sister chromatid cohesion in mitosis and meiosis</fullName>
    </submittedName>
</protein>
<comment type="subcellular location">
    <subcellularLocation>
        <location evidence="1">Nucleus</location>
    </subcellularLocation>
</comment>
<dbReference type="GO" id="GO:1990414">
    <property type="term" value="P:replication-born double-strand break repair via sister chromatid exchange"/>
    <property type="evidence" value="ECO:0007669"/>
    <property type="project" value="TreeGrafter"/>
</dbReference>
<dbReference type="PANTHER" id="PTHR12585">
    <property type="entry name" value="SCC1 / RAD21 FAMILY MEMBER"/>
    <property type="match status" value="1"/>
</dbReference>
<dbReference type="STRING" id="1789683.A0A1X7R716"/>
<evidence type="ECO:0000313" key="7">
    <source>
        <dbReference type="Proteomes" id="UP000196158"/>
    </source>
</evidence>
<proteinExistence type="inferred from homology"/>
<reference evidence="6 7" key="1">
    <citation type="submission" date="2017-04" db="EMBL/GenBank/DDBJ databases">
        <authorList>
            <person name="Afonso C.L."/>
            <person name="Miller P.J."/>
            <person name="Scott M.A."/>
            <person name="Spackman E."/>
            <person name="Goraichik I."/>
            <person name="Dimitrov K.M."/>
            <person name="Suarez D.L."/>
            <person name="Swayne D.E."/>
        </authorList>
    </citation>
    <scope>NUCLEOTIDE SEQUENCE [LARGE SCALE GENOMIC DNA]</scope>
</reference>
<dbReference type="GO" id="GO:0030892">
    <property type="term" value="C:mitotic cohesin complex"/>
    <property type="evidence" value="ECO:0007669"/>
    <property type="project" value="TreeGrafter"/>
</dbReference>
<evidence type="ECO:0000256" key="2">
    <source>
        <dbReference type="ARBA" id="ARBA00009870"/>
    </source>
</evidence>
<keyword evidence="3" id="KW-0539">Nucleus</keyword>
<dbReference type="SUPFAM" id="SSF46785">
    <property type="entry name" value="Winged helix' DNA-binding domain"/>
    <property type="match status" value="1"/>
</dbReference>
<name>A0A1X7R716_9SACH</name>
<dbReference type="InterPro" id="IPR036390">
    <property type="entry name" value="WH_DNA-bd_sf"/>
</dbReference>
<accession>A0A1X7R716</accession>
<dbReference type="InterPro" id="IPR023093">
    <property type="entry name" value="ScpA-like_C"/>
</dbReference>
<dbReference type="Pfam" id="PF04824">
    <property type="entry name" value="Rad21_Rec8"/>
    <property type="match status" value="1"/>
</dbReference>
<comment type="similarity">
    <text evidence="2">Belongs to the rad21 family.</text>
</comment>
<dbReference type="AlphaFoldDB" id="A0A1X7R716"/>
<evidence type="ECO:0000256" key="3">
    <source>
        <dbReference type="ARBA" id="ARBA00023242"/>
    </source>
</evidence>
<dbReference type="CDD" id="cd21791">
    <property type="entry name" value="Rad21_Rec8_M_ScScc1p-like"/>
    <property type="match status" value="1"/>
</dbReference>
<evidence type="ECO:0000259" key="4">
    <source>
        <dbReference type="Pfam" id="PF04824"/>
    </source>
</evidence>
<gene>
    <name evidence="6" type="ORF">KASA_0K00880G</name>
</gene>
<dbReference type="Gene3D" id="1.10.10.580">
    <property type="entry name" value="Structural maintenance of chromosome 1. Chain E"/>
    <property type="match status" value="1"/>
</dbReference>
<dbReference type="OrthoDB" id="10071381at2759"/>
<dbReference type="PANTHER" id="PTHR12585:SF69">
    <property type="entry name" value="FI11703P"/>
    <property type="match status" value="1"/>
</dbReference>
<evidence type="ECO:0000313" key="6">
    <source>
        <dbReference type="EMBL" id="SMN21435.1"/>
    </source>
</evidence>
<dbReference type="GO" id="GO:0003682">
    <property type="term" value="F:chromatin binding"/>
    <property type="evidence" value="ECO:0007669"/>
    <property type="project" value="TreeGrafter"/>
</dbReference>
<feature type="domain" description="Rad21/Rec8-like protein C-terminal eukaryotic" evidence="4">
    <location>
        <begin position="517"/>
        <end position="559"/>
    </location>
</feature>
<dbReference type="Pfam" id="PF04825">
    <property type="entry name" value="Rad21_Rec8_N"/>
    <property type="match status" value="1"/>
</dbReference>
<evidence type="ECO:0000256" key="1">
    <source>
        <dbReference type="ARBA" id="ARBA00004123"/>
    </source>
</evidence>
<dbReference type="GO" id="GO:0005634">
    <property type="term" value="C:nucleus"/>
    <property type="evidence" value="ECO:0007669"/>
    <property type="project" value="UniProtKB-SubCell"/>
</dbReference>
<dbReference type="Proteomes" id="UP000196158">
    <property type="component" value="Unassembled WGS sequence"/>
</dbReference>
<keyword evidence="7" id="KW-1185">Reference proteome</keyword>
<feature type="domain" description="Rad21/Rec8-like protein N-terminal" evidence="5">
    <location>
        <begin position="14"/>
        <end position="109"/>
    </location>
</feature>
<sequence>MSTKIAQPYTVLKIATDAGPLAQIWLAANMSNIPRGSVLQTSIEESAKEIAKVSGCEPEIEQNNESITLHASGELLQGIVRVYSKQAGFLLSDIKDTLTKITALFKAHSRVNVTISRISTIAKVNQLVLENTVTEKEVLSTPSLDFLDDEPQGMKQLLNGNNSMLRGVYGAAATNAIGFISADNSLEVGRRFNPDGEFEHNSSALALDFDVDEGTRTNSGSHIEIEGNDMDFPLDDPLDNNDNWDLGINEEHDDSIEVGRRAEEPLLNEHTEFGFDLDLDKNEPAIEPIEEDIEHIAPPKISSRRIKDPSLKNTMNIIVDDSSELSRNSLTEYTTNGAINNVTNRIQNKNMSQKRLSHEILTDLGYLHQSVISNLLPYHVLKKQKIDKPVQTTEKPEAFENSPPPALDISLELDNTNYINDIDSIQHDFEDIAINDNTDIGNEHDIRSSRINTQGTVLDDSLNQDLGEISTNSIVEEDNVKLKNGEVASKETIEMAEKLREYSDGSNIVYSDILSHTSKVPNQPTKADASRCFFDMLTLATSGCINLEQSSTFEDISISTLNPLYEKFIPV</sequence>
<evidence type="ECO:0000259" key="5">
    <source>
        <dbReference type="Pfam" id="PF04825"/>
    </source>
</evidence>
<dbReference type="InterPro" id="IPR006909">
    <property type="entry name" value="Rad21/Rec8_C_eu"/>
</dbReference>
<dbReference type="GO" id="GO:0007064">
    <property type="term" value="P:mitotic sister chromatid cohesion"/>
    <property type="evidence" value="ECO:0007669"/>
    <property type="project" value="TreeGrafter"/>
</dbReference>
<organism evidence="6 7">
    <name type="scientific">Maudiozyma saulgeensis</name>
    <dbReference type="NCBI Taxonomy" id="1789683"/>
    <lineage>
        <taxon>Eukaryota</taxon>
        <taxon>Fungi</taxon>
        <taxon>Dikarya</taxon>
        <taxon>Ascomycota</taxon>
        <taxon>Saccharomycotina</taxon>
        <taxon>Saccharomycetes</taxon>
        <taxon>Saccharomycetales</taxon>
        <taxon>Saccharomycetaceae</taxon>
        <taxon>Maudiozyma</taxon>
    </lineage>
</organism>
<dbReference type="EMBL" id="FXLY01000008">
    <property type="protein sequence ID" value="SMN21435.1"/>
    <property type="molecule type" value="Genomic_DNA"/>
</dbReference>
<dbReference type="InterPro" id="IPR006910">
    <property type="entry name" value="Rad21_Rec8_N"/>
</dbReference>